<dbReference type="SUPFAM" id="SSF54909">
    <property type="entry name" value="Dimeric alpha+beta barrel"/>
    <property type="match status" value="1"/>
</dbReference>
<dbReference type="AlphaFoldDB" id="A0A317NIA1"/>
<dbReference type="Pfam" id="PF03795">
    <property type="entry name" value="YCII"/>
    <property type="match status" value="1"/>
</dbReference>
<dbReference type="Proteomes" id="UP000246410">
    <property type="component" value="Unassembled WGS sequence"/>
</dbReference>
<comment type="caution">
    <text evidence="3">The sequence shown here is derived from an EMBL/GenBank/DDBJ whole genome shotgun (WGS) entry which is preliminary data.</text>
</comment>
<evidence type="ECO:0000313" key="4">
    <source>
        <dbReference type="Proteomes" id="UP000246410"/>
    </source>
</evidence>
<gene>
    <name evidence="3" type="ORF">DFR69_105210</name>
</gene>
<evidence type="ECO:0000256" key="1">
    <source>
        <dbReference type="ARBA" id="ARBA00007689"/>
    </source>
</evidence>
<keyword evidence="4" id="KW-1185">Reference proteome</keyword>
<dbReference type="Gene3D" id="3.30.70.1060">
    <property type="entry name" value="Dimeric alpha+beta barrel"/>
    <property type="match status" value="1"/>
</dbReference>
<evidence type="ECO:0000259" key="2">
    <source>
        <dbReference type="Pfam" id="PF03795"/>
    </source>
</evidence>
<feature type="domain" description="YCII-related" evidence="2">
    <location>
        <begin position="1"/>
        <end position="114"/>
    </location>
</feature>
<protein>
    <recommendedName>
        <fullName evidence="2">YCII-related domain-containing protein</fullName>
    </recommendedName>
</protein>
<dbReference type="EMBL" id="QGTL01000005">
    <property type="protein sequence ID" value="PWV75136.1"/>
    <property type="molecule type" value="Genomic_DNA"/>
</dbReference>
<evidence type="ECO:0000313" key="3">
    <source>
        <dbReference type="EMBL" id="PWV75136.1"/>
    </source>
</evidence>
<comment type="similarity">
    <text evidence="1">Belongs to the YciI family.</text>
</comment>
<dbReference type="InterPro" id="IPR011008">
    <property type="entry name" value="Dimeric_a/b-barrel"/>
</dbReference>
<reference evidence="3 4" key="1">
    <citation type="submission" date="2018-05" db="EMBL/GenBank/DDBJ databases">
        <title>Genomic Encyclopedia of Type Strains, Phase IV (KMG-IV): sequencing the most valuable type-strain genomes for metagenomic binning, comparative biology and taxonomic classification.</title>
        <authorList>
            <person name="Goeker M."/>
        </authorList>
    </citation>
    <scope>NUCLEOTIDE SEQUENCE [LARGE SCALE GENOMIC DNA]</scope>
    <source>
        <strain evidence="3 4">DSM 44717</strain>
    </source>
</reference>
<sequence>MKYAMLICGDDREWAALSPAAEEAVMTEVYGWFERWQPTGKVTEGGIELQPRETAKTVRAGANGEPVVTDGPYLEVKEVIGSVIVLDCDDLDEAVRIASTWPLAPGVSAVEVRPLVTRV</sequence>
<dbReference type="InterPro" id="IPR005545">
    <property type="entry name" value="YCII"/>
</dbReference>
<proteinExistence type="inferred from homology"/>
<organism evidence="3 4">
    <name type="scientific">Nocardia neocaledoniensis</name>
    <dbReference type="NCBI Taxonomy" id="236511"/>
    <lineage>
        <taxon>Bacteria</taxon>
        <taxon>Bacillati</taxon>
        <taxon>Actinomycetota</taxon>
        <taxon>Actinomycetes</taxon>
        <taxon>Mycobacteriales</taxon>
        <taxon>Nocardiaceae</taxon>
        <taxon>Nocardia</taxon>
    </lineage>
</organism>
<dbReference type="PANTHER" id="PTHR35174">
    <property type="entry name" value="BLL7171 PROTEIN-RELATED"/>
    <property type="match status" value="1"/>
</dbReference>
<dbReference type="PANTHER" id="PTHR35174:SF3">
    <property type="entry name" value="BLL7171 PROTEIN"/>
    <property type="match status" value="1"/>
</dbReference>
<name>A0A317NIA1_9NOCA</name>
<accession>A0A317NIA1</accession>
<dbReference type="RefSeq" id="WP_110038649.1">
    <property type="nucleotide sequence ID" value="NZ_QGTL01000005.1"/>
</dbReference>